<dbReference type="OrthoDB" id="10679768at2759"/>
<dbReference type="EMBL" id="AGSI01000001">
    <property type="protein sequence ID" value="EIE27673.1"/>
    <property type="molecule type" value="Genomic_DNA"/>
</dbReference>
<dbReference type="KEGG" id="csl:COCSUDRAFT_52236"/>
<dbReference type="AlphaFoldDB" id="I0ZAK4"/>
<dbReference type="Proteomes" id="UP000007264">
    <property type="component" value="Unassembled WGS sequence"/>
</dbReference>
<sequence length="141" mass="15080">MKAAESRRAHALAVEVAELKQQLAALQAPDDKSPSSLSQCTPRRSTSDTGSLQEVHVSSVKEAFEAMSSSGGWSVYDNRVARRVSAGGSSASAELCCKRVFNRKRCKGALPAVGGKIRAAWNGSKCIVAGREWESWSNVLL</sequence>
<organism evidence="2 3">
    <name type="scientific">Coccomyxa subellipsoidea (strain C-169)</name>
    <name type="common">Green microalga</name>
    <dbReference type="NCBI Taxonomy" id="574566"/>
    <lineage>
        <taxon>Eukaryota</taxon>
        <taxon>Viridiplantae</taxon>
        <taxon>Chlorophyta</taxon>
        <taxon>core chlorophytes</taxon>
        <taxon>Trebouxiophyceae</taxon>
        <taxon>Trebouxiophyceae incertae sedis</taxon>
        <taxon>Coccomyxaceae</taxon>
        <taxon>Coccomyxa</taxon>
        <taxon>Coccomyxa subellipsoidea</taxon>
    </lineage>
</organism>
<keyword evidence="3" id="KW-1185">Reference proteome</keyword>
<dbReference type="GeneID" id="17045688"/>
<protein>
    <submittedName>
        <fullName evidence="2">Uncharacterized protein</fullName>
    </submittedName>
</protein>
<comment type="caution">
    <text evidence="2">The sequence shown here is derived from an EMBL/GenBank/DDBJ whole genome shotgun (WGS) entry which is preliminary data.</text>
</comment>
<accession>I0ZAK4</accession>
<proteinExistence type="predicted"/>
<feature type="region of interest" description="Disordered" evidence="1">
    <location>
        <begin position="25"/>
        <end position="54"/>
    </location>
</feature>
<name>I0ZAK4_COCSC</name>
<evidence type="ECO:0000313" key="3">
    <source>
        <dbReference type="Proteomes" id="UP000007264"/>
    </source>
</evidence>
<dbReference type="RefSeq" id="XP_005652217.1">
    <property type="nucleotide sequence ID" value="XM_005652160.1"/>
</dbReference>
<reference evidence="2 3" key="1">
    <citation type="journal article" date="2012" name="Genome Biol.">
        <title>The genome of the polar eukaryotic microalga coccomyxa subellipsoidea reveals traits of cold adaptation.</title>
        <authorList>
            <person name="Blanc G."/>
            <person name="Agarkova I."/>
            <person name="Grimwood J."/>
            <person name="Kuo A."/>
            <person name="Brueggeman A."/>
            <person name="Dunigan D."/>
            <person name="Gurnon J."/>
            <person name="Ladunga I."/>
            <person name="Lindquist E."/>
            <person name="Lucas S."/>
            <person name="Pangilinan J."/>
            <person name="Proschold T."/>
            <person name="Salamov A."/>
            <person name="Schmutz J."/>
            <person name="Weeks D."/>
            <person name="Yamada T."/>
            <person name="Claverie J.M."/>
            <person name="Grigoriev I."/>
            <person name="Van Etten J."/>
            <person name="Lomsadze A."/>
            <person name="Borodovsky M."/>
        </authorList>
    </citation>
    <scope>NUCLEOTIDE SEQUENCE [LARGE SCALE GENOMIC DNA]</scope>
    <source>
        <strain evidence="2 3">C-169</strain>
    </source>
</reference>
<evidence type="ECO:0000313" key="2">
    <source>
        <dbReference type="EMBL" id="EIE27673.1"/>
    </source>
</evidence>
<evidence type="ECO:0000256" key="1">
    <source>
        <dbReference type="SAM" id="MobiDB-lite"/>
    </source>
</evidence>
<feature type="compositionally biased region" description="Polar residues" evidence="1">
    <location>
        <begin position="34"/>
        <end position="52"/>
    </location>
</feature>
<gene>
    <name evidence="2" type="ORF">COCSUDRAFT_52236</name>
</gene>